<dbReference type="EMBL" id="JZRB01000041">
    <property type="protein sequence ID" value="KJV29089.1"/>
    <property type="molecule type" value="Genomic_DNA"/>
</dbReference>
<keyword evidence="2" id="KW-0067">ATP-binding</keyword>
<evidence type="ECO:0000256" key="1">
    <source>
        <dbReference type="ARBA" id="ARBA00022741"/>
    </source>
</evidence>
<evidence type="ECO:0000259" key="7">
    <source>
        <dbReference type="PROSITE" id="PS50045"/>
    </source>
</evidence>
<dbReference type="PROSITE" id="PS00688">
    <property type="entry name" value="SIGMA54_INTERACT_3"/>
    <property type="match status" value="1"/>
</dbReference>
<dbReference type="CDD" id="cd00009">
    <property type="entry name" value="AAA"/>
    <property type="match status" value="1"/>
</dbReference>
<organism evidence="9 10">
    <name type="scientific">Luteibacter yeojuensis</name>
    <dbReference type="NCBI Taxonomy" id="345309"/>
    <lineage>
        <taxon>Bacteria</taxon>
        <taxon>Pseudomonadati</taxon>
        <taxon>Pseudomonadota</taxon>
        <taxon>Gammaproteobacteria</taxon>
        <taxon>Lysobacterales</taxon>
        <taxon>Rhodanobacteraceae</taxon>
        <taxon>Luteibacter</taxon>
    </lineage>
</organism>
<dbReference type="Gene3D" id="3.40.50.2300">
    <property type="match status" value="1"/>
</dbReference>
<keyword evidence="5" id="KW-0804">Transcription</keyword>
<dbReference type="RefSeq" id="WP_045830693.1">
    <property type="nucleotide sequence ID" value="NZ_JZRB01000041.1"/>
</dbReference>
<evidence type="ECO:0000256" key="3">
    <source>
        <dbReference type="ARBA" id="ARBA00023015"/>
    </source>
</evidence>
<dbReference type="Pfam" id="PF00072">
    <property type="entry name" value="Response_reg"/>
    <property type="match status" value="1"/>
</dbReference>
<dbReference type="SMART" id="SM00448">
    <property type="entry name" value="REC"/>
    <property type="match status" value="1"/>
</dbReference>
<dbReference type="PROSITE" id="PS50045">
    <property type="entry name" value="SIGMA54_INTERACT_4"/>
    <property type="match status" value="1"/>
</dbReference>
<keyword evidence="10" id="KW-1185">Reference proteome</keyword>
<dbReference type="OrthoDB" id="9804019at2"/>
<feature type="modified residue" description="4-aspartylphosphate" evidence="6">
    <location>
        <position position="54"/>
    </location>
</feature>
<reference evidence="9 10" key="1">
    <citation type="submission" date="2015-03" db="EMBL/GenBank/DDBJ databases">
        <title>Draft genome sequence of Luteibacter yeojuensis strain SU11.</title>
        <authorList>
            <person name="Sulaiman J."/>
            <person name="Priya K."/>
            <person name="Chan K.-G."/>
        </authorList>
    </citation>
    <scope>NUCLEOTIDE SEQUENCE [LARGE SCALE GENOMIC DNA]</scope>
    <source>
        <strain evidence="9 10">SU11</strain>
    </source>
</reference>
<dbReference type="PROSITE" id="PS00676">
    <property type="entry name" value="SIGMA54_INTERACT_2"/>
    <property type="match status" value="1"/>
</dbReference>
<evidence type="ECO:0000256" key="4">
    <source>
        <dbReference type="ARBA" id="ARBA00023125"/>
    </source>
</evidence>
<dbReference type="FunFam" id="3.40.50.300:FF:000006">
    <property type="entry name" value="DNA-binding transcriptional regulator NtrC"/>
    <property type="match status" value="1"/>
</dbReference>
<evidence type="ECO:0000256" key="6">
    <source>
        <dbReference type="PROSITE-ProRule" id="PRU00169"/>
    </source>
</evidence>
<dbReference type="InterPro" id="IPR011006">
    <property type="entry name" value="CheY-like_superfamily"/>
</dbReference>
<keyword evidence="4" id="KW-0238">DNA-binding</keyword>
<evidence type="ECO:0000256" key="5">
    <source>
        <dbReference type="ARBA" id="ARBA00023163"/>
    </source>
</evidence>
<gene>
    <name evidence="9" type="ORF">VI08_16380</name>
</gene>
<dbReference type="GO" id="GO:0000160">
    <property type="term" value="P:phosphorelay signal transduction system"/>
    <property type="evidence" value="ECO:0007669"/>
    <property type="project" value="InterPro"/>
</dbReference>
<dbReference type="SMART" id="SM00382">
    <property type="entry name" value="AAA"/>
    <property type="match status" value="1"/>
</dbReference>
<dbReference type="Pfam" id="PF25601">
    <property type="entry name" value="AAA_lid_14"/>
    <property type="match status" value="1"/>
</dbReference>
<dbReference type="InterPro" id="IPR025662">
    <property type="entry name" value="Sigma_54_int_dom_ATP-bd_1"/>
</dbReference>
<dbReference type="PANTHER" id="PTHR32071">
    <property type="entry name" value="TRANSCRIPTIONAL REGULATORY PROTEIN"/>
    <property type="match status" value="1"/>
</dbReference>
<dbReference type="PANTHER" id="PTHR32071:SF100">
    <property type="entry name" value="RESPONSE REGULATOR PROTEIN PILR"/>
    <property type="match status" value="1"/>
</dbReference>
<proteinExistence type="predicted"/>
<name>A0A0F3KG57_9GAMM</name>
<dbReference type="InterPro" id="IPR003593">
    <property type="entry name" value="AAA+_ATPase"/>
</dbReference>
<dbReference type="Gene3D" id="1.10.8.60">
    <property type="match status" value="1"/>
</dbReference>
<dbReference type="GO" id="GO:0005524">
    <property type="term" value="F:ATP binding"/>
    <property type="evidence" value="ECO:0007669"/>
    <property type="project" value="UniProtKB-KW"/>
</dbReference>
<dbReference type="Proteomes" id="UP000033651">
    <property type="component" value="Unassembled WGS sequence"/>
</dbReference>
<sequence length="471" mass="50995">MSKQTVLVIDDERDIRELLTITLGRMELDVDAVGSVSEARNALASRRYDLCFTDMRLPDGSGQEIIELIAATYPDMPVAMITAYGNVDAAVNALKAGAFDFVSKPVDIHLLRRLVKTALRLSEERKADTGNKAAPGADRLIGESPVMVEVRGKIAKLARNQAPVYIGGESGVGKELVARLIHELGPRATGTFVPVNCGAIPSELMESEFFGHRKGSFTGAHADKEGLFQAAHGGTLFLDEVAELPLHMQVKLLRAIQEKAVRPIGGRDEVPVDVRILSATHKNLAALVEQGQFRQDLFYRINVIELRVPPLRERRGDVPRLAEFILRQLAQEAGGAIGKLQPEALAALEAYQFPGNVRELENILERAMAMCEGDTIEADDLMLPQRGAMPGDAPVASAAGTAPAAAAPVAATPAAHNPAADGSLEDFITNIERETIMKALEESRYNKTATAKKLGITFRALRYKLKKLGID</sequence>
<dbReference type="InterPro" id="IPR058031">
    <property type="entry name" value="AAA_lid_NorR"/>
</dbReference>
<comment type="caution">
    <text evidence="9">The sequence shown here is derived from an EMBL/GenBank/DDBJ whole genome shotgun (WGS) entry which is preliminary data.</text>
</comment>
<dbReference type="SUPFAM" id="SSF46689">
    <property type="entry name" value="Homeodomain-like"/>
    <property type="match status" value="1"/>
</dbReference>
<dbReference type="AlphaFoldDB" id="A0A0F3KG57"/>
<dbReference type="SUPFAM" id="SSF52172">
    <property type="entry name" value="CheY-like"/>
    <property type="match status" value="1"/>
</dbReference>
<dbReference type="InterPro" id="IPR001789">
    <property type="entry name" value="Sig_transdc_resp-reg_receiver"/>
</dbReference>
<protein>
    <submittedName>
        <fullName evidence="9">Chemotaxis protein CheY</fullName>
    </submittedName>
</protein>
<keyword evidence="1" id="KW-0547">Nucleotide-binding</keyword>
<dbReference type="GO" id="GO:0043565">
    <property type="term" value="F:sequence-specific DNA binding"/>
    <property type="evidence" value="ECO:0007669"/>
    <property type="project" value="InterPro"/>
</dbReference>
<dbReference type="SUPFAM" id="SSF52540">
    <property type="entry name" value="P-loop containing nucleoside triphosphate hydrolases"/>
    <property type="match status" value="1"/>
</dbReference>
<keyword evidence="6" id="KW-0597">Phosphoprotein</keyword>
<dbReference type="InterPro" id="IPR009057">
    <property type="entry name" value="Homeodomain-like_sf"/>
</dbReference>
<keyword evidence="3" id="KW-0805">Transcription regulation</keyword>
<dbReference type="PROSITE" id="PS50110">
    <property type="entry name" value="RESPONSE_REGULATORY"/>
    <property type="match status" value="1"/>
</dbReference>
<evidence type="ECO:0000256" key="2">
    <source>
        <dbReference type="ARBA" id="ARBA00022840"/>
    </source>
</evidence>
<evidence type="ECO:0000313" key="10">
    <source>
        <dbReference type="Proteomes" id="UP000033651"/>
    </source>
</evidence>
<accession>A0A0F3KG57</accession>
<dbReference type="InterPro" id="IPR002078">
    <property type="entry name" value="Sigma_54_int"/>
</dbReference>
<dbReference type="PRINTS" id="PR01590">
    <property type="entry name" value="HTHFIS"/>
</dbReference>
<evidence type="ECO:0000259" key="8">
    <source>
        <dbReference type="PROSITE" id="PS50110"/>
    </source>
</evidence>
<dbReference type="InterPro" id="IPR027417">
    <property type="entry name" value="P-loop_NTPase"/>
</dbReference>
<dbReference type="Pfam" id="PF00158">
    <property type="entry name" value="Sigma54_activat"/>
    <property type="match status" value="1"/>
</dbReference>
<dbReference type="GO" id="GO:0006355">
    <property type="term" value="P:regulation of DNA-templated transcription"/>
    <property type="evidence" value="ECO:0007669"/>
    <property type="project" value="InterPro"/>
</dbReference>
<dbReference type="Gene3D" id="3.40.50.300">
    <property type="entry name" value="P-loop containing nucleotide triphosphate hydrolases"/>
    <property type="match status" value="1"/>
</dbReference>
<dbReference type="InterPro" id="IPR025943">
    <property type="entry name" value="Sigma_54_int_dom_ATP-bd_2"/>
</dbReference>
<feature type="domain" description="Sigma-54 factor interaction" evidence="7">
    <location>
        <begin position="140"/>
        <end position="369"/>
    </location>
</feature>
<dbReference type="Gene3D" id="1.10.10.60">
    <property type="entry name" value="Homeodomain-like"/>
    <property type="match status" value="1"/>
</dbReference>
<dbReference type="PATRIC" id="fig|345309.4.peg.3056"/>
<evidence type="ECO:0000313" key="9">
    <source>
        <dbReference type="EMBL" id="KJV29089.1"/>
    </source>
</evidence>
<dbReference type="PROSITE" id="PS00675">
    <property type="entry name" value="SIGMA54_INTERACT_1"/>
    <property type="match status" value="1"/>
</dbReference>
<feature type="domain" description="Response regulatory" evidence="8">
    <location>
        <begin position="5"/>
        <end position="119"/>
    </location>
</feature>
<dbReference type="InterPro" id="IPR002197">
    <property type="entry name" value="HTH_Fis"/>
</dbReference>
<dbReference type="Pfam" id="PF02954">
    <property type="entry name" value="HTH_8"/>
    <property type="match status" value="1"/>
</dbReference>
<dbReference type="InterPro" id="IPR025944">
    <property type="entry name" value="Sigma_54_int_dom_CS"/>
</dbReference>